<evidence type="ECO:0000313" key="4">
    <source>
        <dbReference type="Proteomes" id="UP000325577"/>
    </source>
</evidence>
<keyword evidence="1" id="KW-0479">Metal-binding</keyword>
<dbReference type="PROSITE" id="PS50158">
    <property type="entry name" value="ZF_CCHC"/>
    <property type="match status" value="1"/>
</dbReference>
<reference evidence="3 4" key="1">
    <citation type="submission" date="2019-09" db="EMBL/GenBank/DDBJ databases">
        <title>A chromosome-level genome assembly of the Chinese tupelo Nyssa sinensis.</title>
        <authorList>
            <person name="Yang X."/>
            <person name="Kang M."/>
            <person name="Yang Y."/>
            <person name="Xiong H."/>
            <person name="Wang M."/>
            <person name="Zhang Z."/>
            <person name="Wang Z."/>
            <person name="Wu H."/>
            <person name="Ma T."/>
            <person name="Liu J."/>
            <person name="Xi Z."/>
        </authorList>
    </citation>
    <scope>NUCLEOTIDE SEQUENCE [LARGE SCALE GENOMIC DNA]</scope>
    <source>
        <strain evidence="3">J267</strain>
        <tissue evidence="3">Leaf</tissue>
    </source>
</reference>
<sequence>MKEGEVVSDYFSRLLVIMNGLKRNGEKIDDIRVIEKLLRSLSPILEHVVVAIEESKDLETLAIEELMGGDGHTNEISNVKRNVKVLVDVDVDVDEDEDKENSHPGRGHTKNIQCYNCIKFGHYASDCWHKANEEANIVETTNDEGNDTILLLTHDESGAQHEAWYLDSGASNHIYGKKDLFMELIEGVHGNMSLGDSSKLLVEGKGKTKIYQKDGKKEYIYDVYYMPNMKSNILSIGQLLEKGYIIHMECNSLIFKDTCRRLVAHVQMTSNRMFPLHLNTQFEKCLQGLVQNDTWKWHFRFGHLHFNGLKLLSTARMVNGLPMIKPPNHICE</sequence>
<dbReference type="SUPFAM" id="SSF57756">
    <property type="entry name" value="Retrovirus zinc finger-like domains"/>
    <property type="match status" value="1"/>
</dbReference>
<dbReference type="Pfam" id="PF14223">
    <property type="entry name" value="Retrotran_gag_2"/>
    <property type="match status" value="1"/>
</dbReference>
<dbReference type="InterPro" id="IPR036875">
    <property type="entry name" value="Znf_CCHC_sf"/>
</dbReference>
<dbReference type="GO" id="GO:0008270">
    <property type="term" value="F:zinc ion binding"/>
    <property type="evidence" value="ECO:0007669"/>
    <property type="project" value="UniProtKB-KW"/>
</dbReference>
<dbReference type="AlphaFoldDB" id="A0A5J5AD65"/>
<dbReference type="PANTHER" id="PTHR35317:SF28">
    <property type="entry name" value="ZINC FINGER, CCHC-TYPE, RIBONUCLEASE H-LIKE DOMAIN, GAG-PRE-INTEGRASE DOMAIN PROTEIN-RELATED"/>
    <property type="match status" value="1"/>
</dbReference>
<feature type="domain" description="CCHC-type" evidence="2">
    <location>
        <begin position="114"/>
        <end position="127"/>
    </location>
</feature>
<organism evidence="3 4">
    <name type="scientific">Nyssa sinensis</name>
    <dbReference type="NCBI Taxonomy" id="561372"/>
    <lineage>
        <taxon>Eukaryota</taxon>
        <taxon>Viridiplantae</taxon>
        <taxon>Streptophyta</taxon>
        <taxon>Embryophyta</taxon>
        <taxon>Tracheophyta</taxon>
        <taxon>Spermatophyta</taxon>
        <taxon>Magnoliopsida</taxon>
        <taxon>eudicotyledons</taxon>
        <taxon>Gunneridae</taxon>
        <taxon>Pentapetalae</taxon>
        <taxon>asterids</taxon>
        <taxon>Cornales</taxon>
        <taxon>Nyssaceae</taxon>
        <taxon>Nyssa</taxon>
    </lineage>
</organism>
<dbReference type="PANTHER" id="PTHR35317">
    <property type="entry name" value="OS04G0629600 PROTEIN"/>
    <property type="match status" value="1"/>
</dbReference>
<proteinExistence type="predicted"/>
<evidence type="ECO:0000256" key="1">
    <source>
        <dbReference type="PROSITE-ProRule" id="PRU00047"/>
    </source>
</evidence>
<accession>A0A5J5AD65</accession>
<dbReference type="Proteomes" id="UP000325577">
    <property type="component" value="Linkage Group LG20"/>
</dbReference>
<dbReference type="InterPro" id="IPR001878">
    <property type="entry name" value="Znf_CCHC"/>
</dbReference>
<dbReference type="Gene3D" id="4.10.60.10">
    <property type="entry name" value="Zinc finger, CCHC-type"/>
    <property type="match status" value="1"/>
</dbReference>
<evidence type="ECO:0000313" key="3">
    <source>
        <dbReference type="EMBL" id="KAA8528955.1"/>
    </source>
</evidence>
<dbReference type="EMBL" id="CM018044">
    <property type="protein sequence ID" value="KAA8528955.1"/>
    <property type="molecule type" value="Genomic_DNA"/>
</dbReference>
<dbReference type="Pfam" id="PF22936">
    <property type="entry name" value="Pol_BBD"/>
    <property type="match status" value="1"/>
</dbReference>
<dbReference type="Pfam" id="PF13976">
    <property type="entry name" value="gag_pre-integrs"/>
    <property type="match status" value="1"/>
</dbReference>
<dbReference type="SMART" id="SM00343">
    <property type="entry name" value="ZnF_C2HC"/>
    <property type="match status" value="1"/>
</dbReference>
<gene>
    <name evidence="3" type="ORF">F0562_033558</name>
</gene>
<keyword evidence="1" id="KW-0863">Zinc-finger</keyword>
<name>A0A5J5AD65_9ASTE</name>
<keyword evidence="1" id="KW-0862">Zinc</keyword>
<dbReference type="OrthoDB" id="6776856at2759"/>
<dbReference type="InterPro" id="IPR054722">
    <property type="entry name" value="PolX-like_BBD"/>
</dbReference>
<protein>
    <recommendedName>
        <fullName evidence="2">CCHC-type domain-containing protein</fullName>
    </recommendedName>
</protein>
<dbReference type="InterPro" id="IPR025724">
    <property type="entry name" value="GAG-pre-integrase_dom"/>
</dbReference>
<evidence type="ECO:0000259" key="2">
    <source>
        <dbReference type="PROSITE" id="PS50158"/>
    </source>
</evidence>
<dbReference type="GO" id="GO:0003676">
    <property type="term" value="F:nucleic acid binding"/>
    <property type="evidence" value="ECO:0007669"/>
    <property type="project" value="InterPro"/>
</dbReference>
<keyword evidence="4" id="KW-1185">Reference proteome</keyword>